<dbReference type="Pfam" id="PF00005">
    <property type="entry name" value="ABC_tran"/>
    <property type="match status" value="1"/>
</dbReference>
<dbReference type="AlphaFoldDB" id="A0A160TZC4"/>
<comment type="subcellular location">
    <subcellularLocation>
        <location evidence="1">Membrane</location>
    </subcellularLocation>
</comment>
<keyword evidence="5" id="KW-1278">Translocase</keyword>
<evidence type="ECO:0000313" key="8">
    <source>
        <dbReference type="EMBL" id="CUS55279.1"/>
    </source>
</evidence>
<keyword evidence="4" id="KW-0997">Cell inner membrane</keyword>
<evidence type="ECO:0000259" key="7">
    <source>
        <dbReference type="Pfam" id="PF00005"/>
    </source>
</evidence>
<dbReference type="GO" id="GO:0005524">
    <property type="term" value="F:ATP binding"/>
    <property type="evidence" value="ECO:0007669"/>
    <property type="project" value="UniProtKB-KW"/>
</dbReference>
<dbReference type="GO" id="GO:0016887">
    <property type="term" value="F:ATP hydrolysis activity"/>
    <property type="evidence" value="ECO:0007669"/>
    <property type="project" value="InterPro"/>
</dbReference>
<keyword evidence="8" id="KW-0067">ATP-binding</keyword>
<protein>
    <submittedName>
        <fullName evidence="8">Peptide ABC transporter, ATP-binding protein</fullName>
    </submittedName>
</protein>
<evidence type="ECO:0000256" key="4">
    <source>
        <dbReference type="ARBA" id="ARBA00022519"/>
    </source>
</evidence>
<keyword evidence="3" id="KW-1003">Cell membrane</keyword>
<dbReference type="PANTHER" id="PTHR43297">
    <property type="entry name" value="OLIGOPEPTIDE TRANSPORT ATP-BINDING PROTEIN APPD"/>
    <property type="match status" value="1"/>
</dbReference>
<evidence type="ECO:0000256" key="5">
    <source>
        <dbReference type="ARBA" id="ARBA00022967"/>
    </source>
</evidence>
<feature type="domain" description="ABC transporter" evidence="7">
    <location>
        <begin position="26"/>
        <end position="178"/>
    </location>
</feature>
<dbReference type="GO" id="GO:0016020">
    <property type="term" value="C:membrane"/>
    <property type="evidence" value="ECO:0007669"/>
    <property type="project" value="UniProtKB-SubCell"/>
</dbReference>
<keyword evidence="6" id="KW-0472">Membrane</keyword>
<dbReference type="InterPro" id="IPR027417">
    <property type="entry name" value="P-loop_NTPase"/>
</dbReference>
<evidence type="ECO:0000256" key="6">
    <source>
        <dbReference type="ARBA" id="ARBA00023136"/>
    </source>
</evidence>
<dbReference type="Gene3D" id="3.40.50.300">
    <property type="entry name" value="P-loop containing nucleotide triphosphate hydrolases"/>
    <property type="match status" value="1"/>
</dbReference>
<keyword evidence="8" id="KW-0547">Nucleotide-binding</keyword>
<gene>
    <name evidence="8" type="ORF">MGWOODY_XGa2641</name>
</gene>
<name>A0A160TZC4_9ZZZZ</name>
<accession>A0A160TZC4</accession>
<dbReference type="EMBL" id="CZRL01000130">
    <property type="protein sequence ID" value="CUS55279.1"/>
    <property type="molecule type" value="Genomic_DNA"/>
</dbReference>
<keyword evidence="2" id="KW-0813">Transport</keyword>
<evidence type="ECO:0000256" key="2">
    <source>
        <dbReference type="ARBA" id="ARBA00022448"/>
    </source>
</evidence>
<dbReference type="SUPFAM" id="SSF52540">
    <property type="entry name" value="P-loop containing nucleoside triphosphate hydrolases"/>
    <property type="match status" value="1"/>
</dbReference>
<evidence type="ECO:0000256" key="1">
    <source>
        <dbReference type="ARBA" id="ARBA00004370"/>
    </source>
</evidence>
<dbReference type="InterPro" id="IPR050388">
    <property type="entry name" value="ABC_Ni/Peptide_Import"/>
</dbReference>
<proteinExistence type="predicted"/>
<sequence length="179" mass="19545">MTENMLEIQNLLIEAEIEGAWKPIVNGLSLNLKKGEIVGLIGESGAGKSTLGLAALGYTKPGCRIVSGSIRFDGQELTTLPEPELRKLRGVRVSYVAQSAAAAFNPAHRLIDQFSETSIQHGRMNASEADQRGRELFRQLELPDPDHFGERYPHQVSGGQLQRAMTAMAMGCQPEIVVF</sequence>
<dbReference type="InterPro" id="IPR003439">
    <property type="entry name" value="ABC_transporter-like_ATP-bd"/>
</dbReference>
<dbReference type="PANTHER" id="PTHR43297:SF14">
    <property type="entry name" value="ATPASE AAA-TYPE CORE DOMAIN-CONTAINING PROTEIN"/>
    <property type="match status" value="1"/>
</dbReference>
<reference evidence="8" key="1">
    <citation type="submission" date="2015-10" db="EMBL/GenBank/DDBJ databases">
        <authorList>
            <person name="Gilbert D.G."/>
        </authorList>
    </citation>
    <scope>NUCLEOTIDE SEQUENCE</scope>
</reference>
<evidence type="ECO:0000256" key="3">
    <source>
        <dbReference type="ARBA" id="ARBA00022475"/>
    </source>
</evidence>
<organism evidence="8">
    <name type="scientific">hydrothermal vent metagenome</name>
    <dbReference type="NCBI Taxonomy" id="652676"/>
    <lineage>
        <taxon>unclassified sequences</taxon>
        <taxon>metagenomes</taxon>
        <taxon>ecological metagenomes</taxon>
    </lineage>
</organism>